<evidence type="ECO:0000259" key="12">
    <source>
        <dbReference type="PROSITE" id="PS50157"/>
    </source>
</evidence>
<dbReference type="GO" id="GO:0043161">
    <property type="term" value="P:proteasome-mediated ubiquitin-dependent protein catabolic process"/>
    <property type="evidence" value="ECO:0007669"/>
    <property type="project" value="TreeGrafter"/>
</dbReference>
<dbReference type="InterPro" id="IPR044066">
    <property type="entry name" value="TRIAD_supradom"/>
</dbReference>
<dbReference type="InterPro" id="IPR001841">
    <property type="entry name" value="Znf_RING"/>
</dbReference>
<organism evidence="14 15">
    <name type="scientific">Xylaria bambusicola</name>
    <dbReference type="NCBI Taxonomy" id="326684"/>
    <lineage>
        <taxon>Eukaryota</taxon>
        <taxon>Fungi</taxon>
        <taxon>Dikarya</taxon>
        <taxon>Ascomycota</taxon>
        <taxon>Pezizomycotina</taxon>
        <taxon>Sordariomycetes</taxon>
        <taxon>Xylariomycetidae</taxon>
        <taxon>Xylariales</taxon>
        <taxon>Xylariaceae</taxon>
        <taxon>Xylaria</taxon>
    </lineage>
</organism>
<evidence type="ECO:0008006" key="16">
    <source>
        <dbReference type="Google" id="ProtNLM"/>
    </source>
</evidence>
<feature type="zinc finger region" description="C3H1-type" evidence="8">
    <location>
        <begin position="40"/>
        <end position="67"/>
    </location>
</feature>
<feature type="domain" description="RING-type" evidence="10">
    <location>
        <begin position="580"/>
        <end position="621"/>
    </location>
</feature>
<keyword evidence="4" id="KW-0677">Repeat</keyword>
<dbReference type="GO" id="GO:0008270">
    <property type="term" value="F:zinc ion binding"/>
    <property type="evidence" value="ECO:0007669"/>
    <property type="project" value="UniProtKB-KW"/>
</dbReference>
<evidence type="ECO:0000256" key="8">
    <source>
        <dbReference type="PROSITE-ProRule" id="PRU00723"/>
    </source>
</evidence>
<feature type="domain" description="RING-type" evidence="13">
    <location>
        <begin position="576"/>
        <end position="793"/>
    </location>
</feature>
<dbReference type="Pfam" id="PF13445">
    <property type="entry name" value="zf-RING_UBOX"/>
    <property type="match status" value="1"/>
</dbReference>
<keyword evidence="2" id="KW-0808">Transferase</keyword>
<evidence type="ECO:0000259" key="11">
    <source>
        <dbReference type="PROSITE" id="PS50103"/>
    </source>
</evidence>
<keyword evidence="3 8" id="KW-0479">Metal-binding</keyword>
<dbReference type="InterPro" id="IPR027370">
    <property type="entry name" value="Znf-RING_euk"/>
</dbReference>
<comment type="pathway">
    <text evidence="1">Protein modification; protein ubiquitination.</text>
</comment>
<dbReference type="GO" id="GO:0004842">
    <property type="term" value="F:ubiquitin-protein transferase activity"/>
    <property type="evidence" value="ECO:0007669"/>
    <property type="project" value="TreeGrafter"/>
</dbReference>
<evidence type="ECO:0000256" key="2">
    <source>
        <dbReference type="ARBA" id="ARBA00022679"/>
    </source>
</evidence>
<keyword evidence="6" id="KW-0833">Ubl conjugation pathway</keyword>
<dbReference type="Proteomes" id="UP001305414">
    <property type="component" value="Unassembled WGS sequence"/>
</dbReference>
<dbReference type="Gene3D" id="1.20.120.1750">
    <property type="match status" value="1"/>
</dbReference>
<dbReference type="SUPFAM" id="SSF57850">
    <property type="entry name" value="RING/U-box"/>
    <property type="match status" value="2"/>
</dbReference>
<dbReference type="GO" id="GO:0043130">
    <property type="term" value="F:ubiquitin binding"/>
    <property type="evidence" value="ECO:0007669"/>
    <property type="project" value="TreeGrafter"/>
</dbReference>
<dbReference type="PROSITE" id="PS00028">
    <property type="entry name" value="ZINC_FINGER_C2H2_1"/>
    <property type="match status" value="1"/>
</dbReference>
<feature type="domain" description="C3H1-type" evidence="11">
    <location>
        <begin position="40"/>
        <end position="67"/>
    </location>
</feature>
<dbReference type="AlphaFoldDB" id="A0AAN7Z4Q8"/>
<evidence type="ECO:0000259" key="13">
    <source>
        <dbReference type="PROSITE" id="PS51873"/>
    </source>
</evidence>
<comment type="caution">
    <text evidence="14">The sequence shown here is derived from an EMBL/GenBank/DDBJ whole genome shotgun (WGS) entry which is preliminary data.</text>
</comment>
<dbReference type="EMBL" id="JAWHQM010000086">
    <property type="protein sequence ID" value="KAK5636980.1"/>
    <property type="molecule type" value="Genomic_DNA"/>
</dbReference>
<dbReference type="PROSITE" id="PS50089">
    <property type="entry name" value="ZF_RING_2"/>
    <property type="match status" value="1"/>
</dbReference>
<evidence type="ECO:0000256" key="4">
    <source>
        <dbReference type="ARBA" id="ARBA00022737"/>
    </source>
</evidence>
<protein>
    <recommendedName>
        <fullName evidence="16">RING-type E3 ubiquitin transferase</fullName>
    </recommendedName>
</protein>
<dbReference type="SMART" id="SM00184">
    <property type="entry name" value="RING"/>
    <property type="match status" value="1"/>
</dbReference>
<evidence type="ECO:0000313" key="15">
    <source>
        <dbReference type="Proteomes" id="UP001305414"/>
    </source>
</evidence>
<feature type="domain" description="C3H1-type" evidence="11">
    <location>
        <begin position="2"/>
        <end position="29"/>
    </location>
</feature>
<dbReference type="InterPro" id="IPR000571">
    <property type="entry name" value="Znf_CCCH"/>
</dbReference>
<dbReference type="PANTHER" id="PTHR22770:SF13">
    <property type="entry name" value="RING-TYPE DOMAIN-CONTAINING PROTEIN"/>
    <property type="match status" value="1"/>
</dbReference>
<dbReference type="Pfam" id="PF18044">
    <property type="entry name" value="zf-CCCH_4"/>
    <property type="match status" value="1"/>
</dbReference>
<evidence type="ECO:0000256" key="1">
    <source>
        <dbReference type="ARBA" id="ARBA00004906"/>
    </source>
</evidence>
<dbReference type="Gene3D" id="3.30.40.10">
    <property type="entry name" value="Zinc/RING finger domain, C3HC4 (zinc finger)"/>
    <property type="match status" value="1"/>
</dbReference>
<feature type="zinc finger region" description="C3H1-type" evidence="8">
    <location>
        <begin position="2"/>
        <end position="29"/>
    </location>
</feature>
<keyword evidence="15" id="KW-1185">Reference proteome</keyword>
<dbReference type="Pfam" id="PF01485">
    <property type="entry name" value="IBR"/>
    <property type="match status" value="1"/>
</dbReference>
<keyword evidence="7 8" id="KW-0862">Zinc</keyword>
<evidence type="ECO:0000256" key="6">
    <source>
        <dbReference type="ARBA" id="ARBA00022786"/>
    </source>
</evidence>
<dbReference type="PROSITE" id="PS50103">
    <property type="entry name" value="ZF_C3H1"/>
    <property type="match status" value="2"/>
</dbReference>
<dbReference type="Gene3D" id="4.10.1000.10">
    <property type="entry name" value="Zinc finger, CCCH-type"/>
    <property type="match status" value="1"/>
</dbReference>
<dbReference type="GO" id="GO:0000151">
    <property type="term" value="C:ubiquitin ligase complex"/>
    <property type="evidence" value="ECO:0007669"/>
    <property type="project" value="TreeGrafter"/>
</dbReference>
<proteinExistence type="predicted"/>
<evidence type="ECO:0000256" key="7">
    <source>
        <dbReference type="ARBA" id="ARBA00022833"/>
    </source>
</evidence>
<dbReference type="Gene3D" id="1.20.120.1350">
    <property type="entry name" value="Pneumovirus matrix protein 2 (M2), zinc-binding domain"/>
    <property type="match status" value="1"/>
</dbReference>
<dbReference type="InterPro" id="IPR002867">
    <property type="entry name" value="IBR_dom"/>
</dbReference>
<name>A0AAN7Z4Q8_9PEZI</name>
<feature type="domain" description="C2H2-type" evidence="12">
    <location>
        <begin position="764"/>
        <end position="789"/>
    </location>
</feature>
<feature type="compositionally biased region" description="Acidic residues" evidence="9">
    <location>
        <begin position="794"/>
        <end position="818"/>
    </location>
</feature>
<evidence type="ECO:0000256" key="9">
    <source>
        <dbReference type="SAM" id="MobiDB-lite"/>
    </source>
</evidence>
<dbReference type="InterPro" id="IPR041367">
    <property type="entry name" value="Znf-CCCH_4"/>
</dbReference>
<sequence length="842" mass="94149">MATTATPCVFFQQGRCRNGNACRFSHASPPAVNRHPRPDPRAQVFCKFYLQGICKHGDKCPYRHAASDSSVSVEASHQPAGEFVRVFRGALVRFGDGACVTSLSLSSEYSSVRLDGLAANTTSADVISILETLGHDVEVDGLRIVPMPQSSPPLCSAYISTPDLEFPTALCASLIDSPYHNLTAKPVPPRLPTWASTRRVRCNRLQLRWTSPRKEGCLYFFAHQAALRVSGKFNGGRYMVRNTRIHCDEPELEWGALWMVRASGLPDPCTEEMVHASITADYDTPTLITVSGRSTRKRWTLTSVQKLLGDVGTISFMSEPYEHAGGYWTASAHFDDDCVAQEAARAIEKSSHDLPYHERLTARLVYNSTFKVSNEVYHHVQNRLQGCLEELKAPRMSTIPRENGTILSLDSWSSEESVKYADAVEEIVAGSVIEGKDGKPFWAPQLASNGPASKELKEIQQHHEVLLLPNRSKREVRYFGDLTKQKAVQDHVVQSLTEDTERRYTIELDDAGFSWLCTTGLNLLKIAVGDNVVSLNVTSKPKKLIITGSDEEQCEVMAILQIHDISFPVKEVISTEEPNCTICFTPADNPVVLGCGHTYCADCFTALCRNGSAQTDVRVACSGAEDICKNAIPLREILAHVDPSTFEQLLESSFNTYITRRLEQFRYCPTPDCGYLYRPTSSTTDPSTASTKTSHMCPKCLKRICRSCHANHDGQRCEDYQASATFEVYKREHRSNVKDCPKCQTTIEKTEGCNHMECGGCHIHICWECMKTFKQADACYDHMRDVHRGIGVGDDWDDDEEEEEEEEEDEDEDENENEALERDLLEVADELTRVRIILGNHT</sequence>
<dbReference type="PROSITE" id="PS50157">
    <property type="entry name" value="ZINC_FINGER_C2H2_2"/>
    <property type="match status" value="1"/>
</dbReference>
<feature type="region of interest" description="Disordered" evidence="9">
    <location>
        <begin position="790"/>
        <end position="824"/>
    </location>
</feature>
<evidence type="ECO:0000313" key="14">
    <source>
        <dbReference type="EMBL" id="KAK5636980.1"/>
    </source>
</evidence>
<keyword evidence="5 8" id="KW-0863">Zinc-finger</keyword>
<accession>A0AAN7Z4Q8</accession>
<dbReference type="SMART" id="SM00356">
    <property type="entry name" value="ZnF_C3H1"/>
    <property type="match status" value="2"/>
</dbReference>
<dbReference type="InterPro" id="IPR051628">
    <property type="entry name" value="LUBAC_E3_Ligases"/>
</dbReference>
<dbReference type="InterPro" id="IPR013083">
    <property type="entry name" value="Znf_RING/FYVE/PHD"/>
</dbReference>
<dbReference type="CDD" id="cd22585">
    <property type="entry name" value="Rcat_RBR_DEAH12-like"/>
    <property type="match status" value="1"/>
</dbReference>
<evidence type="ECO:0000259" key="10">
    <source>
        <dbReference type="PROSITE" id="PS50089"/>
    </source>
</evidence>
<evidence type="ECO:0000256" key="3">
    <source>
        <dbReference type="ARBA" id="ARBA00022723"/>
    </source>
</evidence>
<dbReference type="CDD" id="cd20335">
    <property type="entry name" value="BRcat_RBR"/>
    <property type="match status" value="1"/>
</dbReference>
<dbReference type="PANTHER" id="PTHR22770">
    <property type="entry name" value="UBIQUITIN CONJUGATING ENZYME 7 INTERACTING PROTEIN-RELATED"/>
    <property type="match status" value="1"/>
</dbReference>
<dbReference type="CDD" id="cd16449">
    <property type="entry name" value="RING-HC"/>
    <property type="match status" value="1"/>
</dbReference>
<dbReference type="Pfam" id="PF14608">
    <property type="entry name" value="zf-CCCH_2"/>
    <property type="match status" value="1"/>
</dbReference>
<dbReference type="SUPFAM" id="SSF90229">
    <property type="entry name" value="CCCH zinc finger"/>
    <property type="match status" value="2"/>
</dbReference>
<dbReference type="PROSITE" id="PS51873">
    <property type="entry name" value="TRIAD"/>
    <property type="match status" value="1"/>
</dbReference>
<dbReference type="InterPro" id="IPR013087">
    <property type="entry name" value="Znf_C2H2_type"/>
</dbReference>
<reference evidence="14 15" key="1">
    <citation type="submission" date="2023-10" db="EMBL/GenBank/DDBJ databases">
        <title>Draft genome sequence of Xylaria bambusicola isolate GMP-LS, the root and basal stem rot pathogen of sugarcane in Indonesia.</title>
        <authorList>
            <person name="Selvaraj P."/>
            <person name="Muralishankar V."/>
            <person name="Muruganantham S."/>
            <person name="Sp S."/>
            <person name="Haryani S."/>
            <person name="Lau K.J.X."/>
            <person name="Naqvi N.I."/>
        </authorList>
    </citation>
    <scope>NUCLEOTIDE SEQUENCE [LARGE SCALE GENOMIC DNA]</scope>
    <source>
        <strain evidence="14">GMP-LS</strain>
    </source>
</reference>
<gene>
    <name evidence="14" type="ORF">RRF57_012692</name>
</gene>
<dbReference type="InterPro" id="IPR036855">
    <property type="entry name" value="Znf_CCCH_sf"/>
</dbReference>
<evidence type="ECO:0000256" key="5">
    <source>
        <dbReference type="ARBA" id="ARBA00022771"/>
    </source>
</evidence>
<dbReference type="Pfam" id="PF22191">
    <property type="entry name" value="IBR_1"/>
    <property type="match status" value="1"/>
</dbReference>
<dbReference type="GO" id="GO:0097039">
    <property type="term" value="P:protein linear polyubiquitination"/>
    <property type="evidence" value="ECO:0007669"/>
    <property type="project" value="TreeGrafter"/>
</dbReference>
<dbReference type="SMART" id="SM00647">
    <property type="entry name" value="IBR"/>
    <property type="match status" value="2"/>
</dbReference>